<evidence type="ECO:0000256" key="4">
    <source>
        <dbReference type="ARBA" id="ARBA00022741"/>
    </source>
</evidence>
<evidence type="ECO:0000259" key="13">
    <source>
        <dbReference type="Pfam" id="PF00122"/>
    </source>
</evidence>
<feature type="compositionally biased region" description="Basic and acidic residues" evidence="11">
    <location>
        <begin position="826"/>
        <end position="841"/>
    </location>
</feature>
<keyword evidence="3" id="KW-0479">Metal-binding</keyword>
<dbReference type="InterPro" id="IPR059000">
    <property type="entry name" value="ATPase_P-type_domA"/>
</dbReference>
<dbReference type="PANTHER" id="PTHR45630">
    <property type="entry name" value="CATION-TRANSPORTING ATPASE-RELATED"/>
    <property type="match status" value="1"/>
</dbReference>
<feature type="transmembrane region" description="Helical" evidence="12">
    <location>
        <begin position="1002"/>
        <end position="1024"/>
    </location>
</feature>
<accession>A0A6B2KWX0</accession>
<dbReference type="InterPro" id="IPR023298">
    <property type="entry name" value="ATPase_P-typ_TM_dom_sf"/>
</dbReference>
<dbReference type="GO" id="GO:0006874">
    <property type="term" value="P:intracellular calcium ion homeostasis"/>
    <property type="evidence" value="ECO:0007669"/>
    <property type="project" value="TreeGrafter"/>
</dbReference>
<dbReference type="Gene3D" id="3.40.1110.10">
    <property type="entry name" value="Calcium-transporting ATPase, cytoplasmic domain N"/>
    <property type="match status" value="1"/>
</dbReference>
<dbReference type="GO" id="GO:0046872">
    <property type="term" value="F:metal ion binding"/>
    <property type="evidence" value="ECO:0007669"/>
    <property type="project" value="UniProtKB-KW"/>
</dbReference>
<organism evidence="15">
    <name type="scientific">Arcella intermedia</name>
    <dbReference type="NCBI Taxonomy" id="1963864"/>
    <lineage>
        <taxon>Eukaryota</taxon>
        <taxon>Amoebozoa</taxon>
        <taxon>Tubulinea</taxon>
        <taxon>Elardia</taxon>
        <taxon>Arcellinida</taxon>
        <taxon>Sphaerothecina</taxon>
        <taxon>Arcellidae</taxon>
        <taxon>Arcella</taxon>
    </lineage>
</organism>
<feature type="transmembrane region" description="Helical" evidence="12">
    <location>
        <begin position="12"/>
        <end position="31"/>
    </location>
</feature>
<dbReference type="SUPFAM" id="SSF81660">
    <property type="entry name" value="Metal cation-transporting ATPase, ATP-binding domain N"/>
    <property type="match status" value="1"/>
</dbReference>
<dbReference type="SUPFAM" id="SSF81653">
    <property type="entry name" value="Calcium ATPase, transduction domain A"/>
    <property type="match status" value="1"/>
</dbReference>
<dbReference type="Pfam" id="PF23143">
    <property type="entry name" value="2TM_P5A-ATPase"/>
    <property type="match status" value="1"/>
</dbReference>
<keyword evidence="5" id="KW-0067">ATP-binding</keyword>
<feature type="transmembrane region" description="Helical" evidence="12">
    <location>
        <begin position="37"/>
        <end position="60"/>
    </location>
</feature>
<keyword evidence="4" id="KW-0547">Nucleotide-binding</keyword>
<dbReference type="GO" id="GO:0019829">
    <property type="term" value="F:ATPase-coupled monoatomic cation transmembrane transporter activity"/>
    <property type="evidence" value="ECO:0007669"/>
    <property type="project" value="TreeGrafter"/>
</dbReference>
<dbReference type="InterPro" id="IPR018303">
    <property type="entry name" value="ATPase_P-typ_P_site"/>
</dbReference>
<dbReference type="GO" id="GO:0005524">
    <property type="term" value="F:ATP binding"/>
    <property type="evidence" value="ECO:0007669"/>
    <property type="project" value="UniProtKB-KW"/>
</dbReference>
<dbReference type="SFLD" id="SFLDS00003">
    <property type="entry name" value="Haloacid_Dehalogenase"/>
    <property type="match status" value="1"/>
</dbReference>
<evidence type="ECO:0000259" key="14">
    <source>
        <dbReference type="Pfam" id="PF23143"/>
    </source>
</evidence>
<dbReference type="InterPro" id="IPR023299">
    <property type="entry name" value="ATPase_P-typ_cyto_dom_N"/>
</dbReference>
<dbReference type="Gene3D" id="3.40.50.1000">
    <property type="entry name" value="HAD superfamily/HAD-like"/>
    <property type="match status" value="1"/>
</dbReference>
<dbReference type="SFLD" id="SFLDG00002">
    <property type="entry name" value="C1.7:_P-type_atpase_like"/>
    <property type="match status" value="1"/>
</dbReference>
<comment type="subcellular location">
    <subcellularLocation>
        <location evidence="1">Membrane</location>
        <topology evidence="1">Multi-pass membrane protein</topology>
    </subcellularLocation>
</comment>
<dbReference type="InterPro" id="IPR008250">
    <property type="entry name" value="ATPase_P-typ_transduc_dom_A_sf"/>
</dbReference>
<dbReference type="PRINTS" id="PR00119">
    <property type="entry name" value="CATATPASE"/>
</dbReference>
<dbReference type="InterPro" id="IPR036412">
    <property type="entry name" value="HAD-like_sf"/>
</dbReference>
<keyword evidence="8 12" id="KW-1133">Transmembrane helix</keyword>
<dbReference type="PROSITE" id="PS00154">
    <property type="entry name" value="ATPASE_E1_E2"/>
    <property type="match status" value="1"/>
</dbReference>
<evidence type="ECO:0000256" key="2">
    <source>
        <dbReference type="ARBA" id="ARBA00022692"/>
    </source>
</evidence>
<evidence type="ECO:0000256" key="3">
    <source>
        <dbReference type="ARBA" id="ARBA00022723"/>
    </source>
</evidence>
<feature type="coiled-coil region" evidence="10">
    <location>
        <begin position="867"/>
        <end position="894"/>
    </location>
</feature>
<protein>
    <recommendedName>
        <fullName evidence="16">Cation-transporting ATPase</fullName>
    </recommendedName>
</protein>
<evidence type="ECO:0000256" key="12">
    <source>
        <dbReference type="SAM" id="Phobius"/>
    </source>
</evidence>
<feature type="transmembrane region" description="Helical" evidence="12">
    <location>
        <begin position="1079"/>
        <end position="1099"/>
    </location>
</feature>
<dbReference type="SUPFAM" id="SSF81665">
    <property type="entry name" value="Calcium ATPase, transmembrane domain M"/>
    <property type="match status" value="1"/>
</dbReference>
<evidence type="ECO:0008006" key="16">
    <source>
        <dbReference type="Google" id="ProtNLM"/>
    </source>
</evidence>
<evidence type="ECO:0000256" key="9">
    <source>
        <dbReference type="ARBA" id="ARBA00023136"/>
    </source>
</evidence>
<feature type="transmembrane region" description="Helical" evidence="12">
    <location>
        <begin position="1044"/>
        <end position="1067"/>
    </location>
</feature>
<evidence type="ECO:0000256" key="1">
    <source>
        <dbReference type="ARBA" id="ARBA00004141"/>
    </source>
</evidence>
<name>A0A6B2KWX0_9EUKA</name>
<evidence type="ECO:0000256" key="6">
    <source>
        <dbReference type="ARBA" id="ARBA00022842"/>
    </source>
</evidence>
<dbReference type="SFLD" id="SFLDF00027">
    <property type="entry name" value="p-type_atpase"/>
    <property type="match status" value="1"/>
</dbReference>
<feature type="transmembrane region" description="Helical" evidence="12">
    <location>
        <begin position="199"/>
        <end position="219"/>
    </location>
</feature>
<evidence type="ECO:0000313" key="15">
    <source>
        <dbReference type="EMBL" id="NDV29147.1"/>
    </source>
</evidence>
<evidence type="ECO:0000256" key="10">
    <source>
        <dbReference type="SAM" id="Coils"/>
    </source>
</evidence>
<sequence>MYRHLPVQWRANVVPPVVIYAIVLYAAFLNYHAHEVLSVLSIPLCILAHGMSFLFAYWLVEVDAFMNYKKVSSLEQCSHVKVTPNAHKGDKQIVPLVKTDTQIYFLYQQRKYIFNQKENKFVKIDLHLNETFGFYKKTAKNQLRNDEWVKEMLDKYGSNHFELPLPTFKELYIEQALAPFFVFQVFCVCLWLLDEYWYYAIFILIMLLTFEATVVNSRLKNLVSLRSMVHKEHNMQVHRNGKWTTISNRQLVPGDICYIPSRFEETLPADFLLLSGSCITNEAMLTGESTPQLKECCSSREDHAKFSFNSDSAHILFGGTKIVQTASDEGNEAWKVNEKGCVCYVLRNGFNTSQGKLIRTILFSTQRVTANNFESFVFICFLLCFGIVASSYVLINGLADPTRSRYKLLLECSLIITSTVPPELPTELNLAVNNSIQNLQTMNIFCTEPFRIPFAGKVDVCCFDKTGTLTDEHLVLAGVAGIAEDPNELIEGSEVAKYNEYAPFVMSGCHSLTNIDKETIGDPMEIATLYGANWNFSQGDVAVARSGERRLLRILFRHHFNSSLARMSTIVSVEKDTTPQFYALVKGSPEVIMARLSHVPAHFKSTYLHYAAQGKRVIAMAYKNMPRSVKEQARNISREDVEKDLEFCGFLIFECPLKSDSKVSIEILTESSHKVIMITGDNPLTASEVASTLGITSHPVLVLEKKGPNYHWTELTNIIGFDKDKIKSENSFPFSENGIDAELANSYDFCVYGEGLSYVLSLPQKKKILSFVKVFARSTPENKTAILTLLKSSGSTTLMCGDGTNDVGALKQANVGIALLNNLPPKPEDIKPQKKEKKDFIDLDSGPKGTKVKRAKAKHTEKGPKVIKMTKSKMNKLKREYEKKMEEIKMAEKNNPSVVNLGDASIASPFTAKTSSVLSVTHIIRQGRCTLIATRQMFSILALNCLVHAYALSVLYIDGIKLGDRQSTLTGFLVATCFMAITNSKPVEELSKKRPHSSLFSLYLFASIIGQFLIHLYALMSVVNSASSHLKEKPKSDSEFSPNFVNSAVFLITTSMQVSTFATNYVGEPYMESLRENKTLFRCLVGCCLVTFFAASEFVPSFNTFLQLAPLPPGLKGNLLLVMVVDYIAAFAWERLCRKLLASKNY</sequence>
<dbReference type="InterPro" id="IPR044492">
    <property type="entry name" value="P_typ_ATPase_HD_dom"/>
</dbReference>
<dbReference type="EMBL" id="GIBP01000178">
    <property type="protein sequence ID" value="NDV29147.1"/>
    <property type="molecule type" value="Transcribed_RNA"/>
</dbReference>
<evidence type="ECO:0000256" key="5">
    <source>
        <dbReference type="ARBA" id="ARBA00022840"/>
    </source>
</evidence>
<dbReference type="Pfam" id="PF00122">
    <property type="entry name" value="E1-E2_ATPase"/>
    <property type="match status" value="1"/>
</dbReference>
<dbReference type="NCBIfam" id="TIGR01657">
    <property type="entry name" value="P-ATPase-V"/>
    <property type="match status" value="1"/>
</dbReference>
<evidence type="ECO:0000256" key="8">
    <source>
        <dbReference type="ARBA" id="ARBA00022989"/>
    </source>
</evidence>
<dbReference type="PANTHER" id="PTHR45630:SF7">
    <property type="entry name" value="ENDOPLASMIC RETICULUM TRANSMEMBRANE HELIX TRANSLOCASE"/>
    <property type="match status" value="1"/>
</dbReference>
<keyword evidence="7" id="KW-1278">Translocase</keyword>
<dbReference type="AlphaFoldDB" id="A0A6B2KWX0"/>
<dbReference type="InterPro" id="IPR023214">
    <property type="entry name" value="HAD_sf"/>
</dbReference>
<feature type="transmembrane region" description="Helical" evidence="12">
    <location>
        <begin position="376"/>
        <end position="395"/>
    </location>
</feature>
<proteinExistence type="predicted"/>
<dbReference type="Pfam" id="PF13246">
    <property type="entry name" value="Cation_ATPase"/>
    <property type="match status" value="1"/>
</dbReference>
<dbReference type="Gene3D" id="2.70.150.10">
    <property type="entry name" value="Calcium-transporting ATPase, cytoplasmic transduction domain A"/>
    <property type="match status" value="1"/>
</dbReference>
<feature type="transmembrane region" description="Helical" evidence="12">
    <location>
        <begin position="1119"/>
        <end position="1137"/>
    </location>
</feature>
<feature type="domain" description="P-type ATPase A" evidence="13">
    <location>
        <begin position="233"/>
        <end position="359"/>
    </location>
</feature>
<evidence type="ECO:0000256" key="11">
    <source>
        <dbReference type="SAM" id="MobiDB-lite"/>
    </source>
</evidence>
<evidence type="ECO:0000256" key="7">
    <source>
        <dbReference type="ARBA" id="ARBA00022967"/>
    </source>
</evidence>
<reference evidence="15" key="1">
    <citation type="journal article" date="2020" name="J. Eukaryot. Microbiol.">
        <title>De novo Sequencing, Assembly and Annotation of the Transcriptome for the Free-Living Testate Amoeba Arcella intermedia.</title>
        <authorList>
            <person name="Ribeiro G.M."/>
            <person name="Porfirio-Sousa A.L."/>
            <person name="Maurer-Alcala X.X."/>
            <person name="Katz L.A."/>
            <person name="Lahr D.J.G."/>
        </authorList>
    </citation>
    <scope>NUCLEOTIDE SEQUENCE</scope>
</reference>
<keyword evidence="10" id="KW-0175">Coiled coil</keyword>
<dbReference type="SUPFAM" id="SSF56784">
    <property type="entry name" value="HAD-like"/>
    <property type="match status" value="1"/>
</dbReference>
<dbReference type="InterPro" id="IPR006544">
    <property type="entry name" value="P-type_TPase_V"/>
</dbReference>
<dbReference type="GO" id="GO:0015662">
    <property type="term" value="F:P-type ion transporter activity"/>
    <property type="evidence" value="ECO:0007669"/>
    <property type="project" value="TreeGrafter"/>
</dbReference>
<dbReference type="GO" id="GO:0005789">
    <property type="term" value="C:endoplasmic reticulum membrane"/>
    <property type="evidence" value="ECO:0007669"/>
    <property type="project" value="TreeGrafter"/>
</dbReference>
<keyword evidence="9 12" id="KW-0472">Membrane</keyword>
<feature type="transmembrane region" description="Helical" evidence="12">
    <location>
        <begin position="176"/>
        <end position="193"/>
    </location>
</feature>
<feature type="domain" description="P5A-ATPase transmembrane helical hairpin" evidence="14">
    <location>
        <begin position="5"/>
        <end position="72"/>
    </location>
</feature>
<dbReference type="InterPro" id="IPR057255">
    <property type="entry name" value="2TM_P5A-ATPase"/>
</dbReference>
<feature type="transmembrane region" description="Helical" evidence="12">
    <location>
        <begin position="937"/>
        <end position="957"/>
    </location>
</feature>
<keyword evidence="6" id="KW-0460">Magnesium</keyword>
<feature type="region of interest" description="Disordered" evidence="11">
    <location>
        <begin position="826"/>
        <end position="850"/>
    </location>
</feature>
<keyword evidence="2 12" id="KW-0812">Transmembrane</keyword>